<evidence type="ECO:0000256" key="12">
    <source>
        <dbReference type="SAM" id="SignalP"/>
    </source>
</evidence>
<reference evidence="13" key="2">
    <citation type="submission" date="2025-08" db="UniProtKB">
        <authorList>
            <consortium name="Ensembl"/>
        </authorList>
    </citation>
    <scope>IDENTIFICATION</scope>
</reference>
<dbReference type="InterPro" id="IPR003936">
    <property type="entry name" value="PMP22"/>
</dbReference>
<dbReference type="KEGG" id="sfm:108935804"/>
<dbReference type="PANTHER" id="PTHR10671">
    <property type="entry name" value="EPITHELIAL MEMBRANE PROTEIN-RELATED"/>
    <property type="match status" value="1"/>
</dbReference>
<dbReference type="PROSITE" id="PS01221">
    <property type="entry name" value="PMP22_1"/>
    <property type="match status" value="1"/>
</dbReference>
<feature type="transmembrane region" description="Helical" evidence="11">
    <location>
        <begin position="130"/>
        <end position="153"/>
    </location>
</feature>
<dbReference type="PRINTS" id="PR01458">
    <property type="entry name" value="PMYELIN22"/>
</dbReference>
<evidence type="ECO:0000256" key="3">
    <source>
        <dbReference type="ARBA" id="ARBA00006864"/>
    </source>
</evidence>
<evidence type="ECO:0000256" key="5">
    <source>
        <dbReference type="ARBA" id="ARBA00022475"/>
    </source>
</evidence>
<accession>A0A8C9TVB2</accession>
<dbReference type="GO" id="GO:0005886">
    <property type="term" value="C:plasma membrane"/>
    <property type="evidence" value="ECO:0007669"/>
    <property type="project" value="UniProtKB-SubCell"/>
</dbReference>
<feature type="signal peptide" evidence="12">
    <location>
        <begin position="1"/>
        <end position="27"/>
    </location>
</feature>
<dbReference type="InterPro" id="IPR004032">
    <property type="entry name" value="PMP22_EMP_MP20"/>
</dbReference>
<evidence type="ECO:0000256" key="6">
    <source>
        <dbReference type="ARBA" id="ARBA00022692"/>
    </source>
</evidence>
<feature type="chain" id="PRO_5034854490" description="Peripheral myelin protein 22" evidence="12">
    <location>
        <begin position="28"/>
        <end position="157"/>
    </location>
</feature>
<dbReference type="Gene3D" id="1.20.140.150">
    <property type="match status" value="1"/>
</dbReference>
<keyword evidence="5" id="KW-1003">Cell membrane</keyword>
<dbReference type="InterPro" id="IPR050579">
    <property type="entry name" value="PMP-22/EMP/MP20-like"/>
</dbReference>
<comment type="function">
    <text evidence="1">Might be involved in growth regulation, and in myelinization in the peripheral nervous system.</text>
</comment>
<keyword evidence="14" id="KW-1185">Reference proteome</keyword>
<keyword evidence="7" id="KW-0832">Ubl conjugation</keyword>
<evidence type="ECO:0000256" key="7">
    <source>
        <dbReference type="ARBA" id="ARBA00022843"/>
    </source>
</evidence>
<keyword evidence="8 11" id="KW-1133">Transmembrane helix</keyword>
<keyword evidence="9 11" id="KW-0472">Membrane</keyword>
<evidence type="ECO:0000256" key="10">
    <source>
        <dbReference type="ARBA" id="ARBA00023180"/>
    </source>
</evidence>
<gene>
    <name evidence="13" type="primary">PMP22</name>
    <name evidence="13" type="synonym">LOC108935804</name>
</gene>
<keyword evidence="10" id="KW-0325">Glycoprotein</keyword>
<dbReference type="Pfam" id="PF00822">
    <property type="entry name" value="PMP22_Claudin"/>
    <property type="match status" value="1"/>
</dbReference>
<dbReference type="GeneTree" id="ENSGT00950000182696"/>
<keyword evidence="12" id="KW-0732">Signal</keyword>
<dbReference type="Ensembl" id="ENSSFOT00015069753.1">
    <property type="protein sequence ID" value="ENSSFOP00015055644.1"/>
    <property type="gene ID" value="ENSSFOG00015031112.1"/>
</dbReference>
<reference evidence="13" key="3">
    <citation type="submission" date="2025-09" db="UniProtKB">
        <authorList>
            <consortium name="Ensembl"/>
        </authorList>
    </citation>
    <scope>IDENTIFICATION</scope>
</reference>
<dbReference type="InterPro" id="IPR004031">
    <property type="entry name" value="PMP22/EMP/MP20/Claudin"/>
</dbReference>
<dbReference type="AlphaFoldDB" id="A0A8C9TVB2"/>
<evidence type="ECO:0000313" key="14">
    <source>
        <dbReference type="Proteomes" id="UP000694397"/>
    </source>
</evidence>
<reference evidence="13 14" key="1">
    <citation type="submission" date="2019-04" db="EMBL/GenBank/DDBJ databases">
        <authorList>
            <consortium name="Wellcome Sanger Institute Data Sharing"/>
        </authorList>
    </citation>
    <scope>NUCLEOTIDE SEQUENCE [LARGE SCALE GENOMIC DNA]</scope>
</reference>
<keyword evidence="6 11" id="KW-0812">Transmembrane</keyword>
<feature type="transmembrane region" description="Helical" evidence="11">
    <location>
        <begin position="94"/>
        <end position="118"/>
    </location>
</feature>
<dbReference type="Proteomes" id="UP000694397">
    <property type="component" value="Chromosome 8"/>
</dbReference>
<protein>
    <recommendedName>
        <fullName evidence="4">Peripheral myelin protein 22</fullName>
    </recommendedName>
</protein>
<evidence type="ECO:0000256" key="11">
    <source>
        <dbReference type="RuleBase" id="RU363088"/>
    </source>
</evidence>
<dbReference type="PRINTS" id="PR01453">
    <property type="entry name" value="EPMEMFAMILY"/>
</dbReference>
<organism evidence="13 14">
    <name type="scientific">Scleropages formosus</name>
    <name type="common">Asian bonytongue</name>
    <name type="synonym">Osteoglossum formosum</name>
    <dbReference type="NCBI Taxonomy" id="113540"/>
    <lineage>
        <taxon>Eukaryota</taxon>
        <taxon>Metazoa</taxon>
        <taxon>Chordata</taxon>
        <taxon>Craniata</taxon>
        <taxon>Vertebrata</taxon>
        <taxon>Euteleostomi</taxon>
        <taxon>Actinopterygii</taxon>
        <taxon>Neopterygii</taxon>
        <taxon>Teleostei</taxon>
        <taxon>Osteoglossocephala</taxon>
        <taxon>Osteoglossomorpha</taxon>
        <taxon>Osteoglossiformes</taxon>
        <taxon>Osteoglossidae</taxon>
        <taxon>Scleropages</taxon>
    </lineage>
</organism>
<dbReference type="OrthoDB" id="6084046at2759"/>
<evidence type="ECO:0000313" key="13">
    <source>
        <dbReference type="Ensembl" id="ENSSFOP00015055644.1"/>
    </source>
</evidence>
<proteinExistence type="inferred from homology"/>
<name>A0A8C9TVB2_SCLFO</name>
<feature type="transmembrane region" description="Helical" evidence="11">
    <location>
        <begin position="62"/>
        <end position="82"/>
    </location>
</feature>
<comment type="similarity">
    <text evidence="3 11">Belongs to the PMP-22/EMP/MP20 family.</text>
</comment>
<evidence type="ECO:0000256" key="2">
    <source>
        <dbReference type="ARBA" id="ARBA00004651"/>
    </source>
</evidence>
<dbReference type="PANTHER" id="PTHR10671:SF7">
    <property type="entry name" value="PERIPHERAL MYELIN PROTEIN 22"/>
    <property type="match status" value="1"/>
</dbReference>
<evidence type="ECO:0000256" key="9">
    <source>
        <dbReference type="ARBA" id="ARBA00023136"/>
    </source>
</evidence>
<evidence type="ECO:0000256" key="4">
    <source>
        <dbReference type="ARBA" id="ARBA00015663"/>
    </source>
</evidence>
<sequence>MVLLLFGIIILHLAALALLLVSTIVNAWVVGDTITSDLWTNCSMANGGYHCLPSFSGEWMQAVQGLMILSAAFCGISLFLFFCQLFTLRKGGRFFLTGIFQIIASLLVMSAAIIYTLMSSEWVSNDQGFGFAYFLAWVAFPLALFSGLLYLILRKKD</sequence>
<evidence type="ECO:0000256" key="8">
    <source>
        <dbReference type="ARBA" id="ARBA00022989"/>
    </source>
</evidence>
<comment type="subcellular location">
    <subcellularLocation>
        <location evidence="2">Cell membrane</location>
        <topology evidence="2">Multi-pass membrane protein</topology>
    </subcellularLocation>
    <subcellularLocation>
        <location evidence="11">Membrane</location>
        <topology evidence="11">Multi-pass membrane protein</topology>
    </subcellularLocation>
</comment>
<comment type="caution">
    <text evidence="11">Lacks conserved residue(s) required for the propagation of feature annotation.</text>
</comment>
<evidence type="ECO:0000256" key="1">
    <source>
        <dbReference type="ARBA" id="ARBA00002422"/>
    </source>
</evidence>